<keyword evidence="3" id="KW-0804">Transcription</keyword>
<dbReference type="PROSITE" id="PS01124">
    <property type="entry name" value="HTH_ARAC_FAMILY_2"/>
    <property type="match status" value="1"/>
</dbReference>
<dbReference type="InterPro" id="IPR018060">
    <property type="entry name" value="HTH_AraC"/>
</dbReference>
<dbReference type="SUPFAM" id="SSF46689">
    <property type="entry name" value="Homeodomain-like"/>
    <property type="match status" value="1"/>
</dbReference>
<dbReference type="OrthoDB" id="9816214at2"/>
<keyword evidence="2" id="KW-0238">DNA-binding</keyword>
<evidence type="ECO:0000256" key="1">
    <source>
        <dbReference type="ARBA" id="ARBA00023015"/>
    </source>
</evidence>
<dbReference type="SMART" id="SM00342">
    <property type="entry name" value="HTH_ARAC"/>
    <property type="match status" value="1"/>
</dbReference>
<accession>A0A3N0C0J9</accession>
<feature type="domain" description="HTH araC/xylS-type" evidence="4">
    <location>
        <begin position="196"/>
        <end position="299"/>
    </location>
</feature>
<evidence type="ECO:0000256" key="2">
    <source>
        <dbReference type="ARBA" id="ARBA00023125"/>
    </source>
</evidence>
<keyword evidence="1" id="KW-0805">Transcription regulation</keyword>
<dbReference type="GO" id="GO:0043565">
    <property type="term" value="F:sequence-specific DNA binding"/>
    <property type="evidence" value="ECO:0007669"/>
    <property type="project" value="InterPro"/>
</dbReference>
<organism evidence="5 6">
    <name type="scientific">Pedobacter jejuensis</name>
    <dbReference type="NCBI Taxonomy" id="1268550"/>
    <lineage>
        <taxon>Bacteria</taxon>
        <taxon>Pseudomonadati</taxon>
        <taxon>Bacteroidota</taxon>
        <taxon>Sphingobacteriia</taxon>
        <taxon>Sphingobacteriales</taxon>
        <taxon>Sphingobacteriaceae</taxon>
        <taxon>Pedobacter</taxon>
    </lineage>
</organism>
<proteinExistence type="predicted"/>
<dbReference type="PANTHER" id="PTHR43280:SF32">
    <property type="entry name" value="TRANSCRIPTIONAL REGULATORY PROTEIN"/>
    <property type="match status" value="1"/>
</dbReference>
<dbReference type="AlphaFoldDB" id="A0A3N0C0J9"/>
<dbReference type="EMBL" id="RBEE01000004">
    <property type="protein sequence ID" value="RNL55790.1"/>
    <property type="molecule type" value="Genomic_DNA"/>
</dbReference>
<dbReference type="InterPro" id="IPR009057">
    <property type="entry name" value="Homeodomain-like_sf"/>
</dbReference>
<comment type="caution">
    <text evidence="5">The sequence shown here is derived from an EMBL/GenBank/DDBJ whole genome shotgun (WGS) entry which is preliminary data.</text>
</comment>
<dbReference type="Proteomes" id="UP000274046">
    <property type="component" value="Unassembled WGS sequence"/>
</dbReference>
<evidence type="ECO:0000259" key="4">
    <source>
        <dbReference type="PROSITE" id="PS01124"/>
    </source>
</evidence>
<name>A0A3N0C0J9_9SPHI</name>
<dbReference type="RefSeq" id="WP_123204443.1">
    <property type="nucleotide sequence ID" value="NZ_RBEE01000004.1"/>
</dbReference>
<evidence type="ECO:0000313" key="6">
    <source>
        <dbReference type="Proteomes" id="UP000274046"/>
    </source>
</evidence>
<keyword evidence="6" id="KW-1185">Reference proteome</keyword>
<dbReference type="Gene3D" id="1.10.10.60">
    <property type="entry name" value="Homeodomain-like"/>
    <property type="match status" value="1"/>
</dbReference>
<evidence type="ECO:0000256" key="3">
    <source>
        <dbReference type="ARBA" id="ARBA00023163"/>
    </source>
</evidence>
<sequence length="301" mass="34601">MKNTSPNIKKIDSVKELHSFMGLPSPLNPLITIIDHSKINNISDQKMLFAFYNISIKRGFKGKLKYGRNHYDFDDGSMSFIAPNQILSVDKDEDRNMDGWSLMFHPGLIVQYPLGTAIKNYGYFSYSVNEALHLSAEEEVTIETIVKNIQKEIESRLDNFSQDVIVSNLELLLSYCNRFYNRQFITRKMAKSDLLTKFETILEQYFSGNSDYIIPSVEKLAGELNVSSAYLSDMLRTVTGQNTQQHIHDKLIEKAKEILMSTNLTASEIAYQLGFEYPQSFSKLFKSKTKLTPIEYRNSFN</sequence>
<reference evidence="5 6" key="1">
    <citation type="submission" date="2018-10" db="EMBL/GenBank/DDBJ databases">
        <title>Genome sequencing of Pedobacter jejuensis TNB23.</title>
        <authorList>
            <person name="Cho Y.-J."/>
            <person name="Cho A."/>
            <person name="Kim O.-S."/>
        </authorList>
    </citation>
    <scope>NUCLEOTIDE SEQUENCE [LARGE SCALE GENOMIC DNA]</scope>
    <source>
        <strain evidence="5 6">TNB23</strain>
    </source>
</reference>
<dbReference type="GO" id="GO:0003700">
    <property type="term" value="F:DNA-binding transcription factor activity"/>
    <property type="evidence" value="ECO:0007669"/>
    <property type="project" value="InterPro"/>
</dbReference>
<gene>
    <name evidence="5" type="ORF">D7004_03270</name>
</gene>
<protein>
    <submittedName>
        <fullName evidence="5">AraC family transcriptional regulator</fullName>
    </submittedName>
</protein>
<dbReference type="PANTHER" id="PTHR43280">
    <property type="entry name" value="ARAC-FAMILY TRANSCRIPTIONAL REGULATOR"/>
    <property type="match status" value="1"/>
</dbReference>
<evidence type="ECO:0000313" key="5">
    <source>
        <dbReference type="EMBL" id="RNL55790.1"/>
    </source>
</evidence>
<dbReference type="Pfam" id="PF12833">
    <property type="entry name" value="HTH_18"/>
    <property type="match status" value="1"/>
</dbReference>